<keyword evidence="5" id="KW-1185">Reference proteome</keyword>
<keyword evidence="1 3" id="KW-0853">WD repeat</keyword>
<feature type="repeat" description="WD" evidence="3">
    <location>
        <begin position="143"/>
        <end position="187"/>
    </location>
</feature>
<protein>
    <submittedName>
        <fullName evidence="4">Putative subunit of the heterotrimeric G protein</fullName>
    </submittedName>
</protein>
<dbReference type="InParanoid" id="A0A1Y2G2P6"/>
<dbReference type="PANTHER" id="PTHR44006">
    <property type="entry name" value="U5 SMALL NUCLEAR RIBONUCLEOPROTEIN 40 KDA PROTEIN"/>
    <property type="match status" value="1"/>
</dbReference>
<evidence type="ECO:0000313" key="5">
    <source>
        <dbReference type="Proteomes" id="UP000193467"/>
    </source>
</evidence>
<proteinExistence type="predicted"/>
<dbReference type="GO" id="GO:0003723">
    <property type="term" value="F:RNA binding"/>
    <property type="evidence" value="ECO:0007669"/>
    <property type="project" value="TreeGrafter"/>
</dbReference>
<comment type="caution">
    <text evidence="4">The sequence shown here is derived from an EMBL/GenBank/DDBJ whole genome shotgun (WGS) entry which is preliminary data.</text>
</comment>
<dbReference type="GO" id="GO:0071013">
    <property type="term" value="C:catalytic step 2 spliceosome"/>
    <property type="evidence" value="ECO:0007669"/>
    <property type="project" value="TreeGrafter"/>
</dbReference>
<gene>
    <name evidence="4" type="ORF">BCR35DRAFT_286933</name>
</gene>
<dbReference type="OrthoDB" id="1068471at2759"/>
<dbReference type="FunCoup" id="A0A1Y2G2P6">
    <property type="interactions" value="881"/>
</dbReference>
<feature type="repeat" description="WD" evidence="3">
    <location>
        <begin position="337"/>
        <end position="373"/>
    </location>
</feature>
<dbReference type="AlphaFoldDB" id="A0A1Y2G2P6"/>
<name>A0A1Y2G2P6_9BASI</name>
<evidence type="ECO:0000313" key="4">
    <source>
        <dbReference type="EMBL" id="ORY90723.1"/>
    </source>
</evidence>
<dbReference type="InterPro" id="IPR052234">
    <property type="entry name" value="U5_snRNP_Component"/>
</dbReference>
<dbReference type="PANTHER" id="PTHR44006:SF1">
    <property type="entry name" value="U5 SMALL NUCLEAR RIBONUCLEOPROTEIN 40 KDA PROTEIN"/>
    <property type="match status" value="1"/>
</dbReference>
<feature type="repeat" description="WD" evidence="3">
    <location>
        <begin position="229"/>
        <end position="263"/>
    </location>
</feature>
<dbReference type="SMART" id="SM00320">
    <property type="entry name" value="WD40"/>
    <property type="match status" value="7"/>
</dbReference>
<dbReference type="InterPro" id="IPR001680">
    <property type="entry name" value="WD40_rpt"/>
</dbReference>
<accession>A0A1Y2G2P6</accession>
<dbReference type="PROSITE" id="PS50082">
    <property type="entry name" value="WD_REPEATS_2"/>
    <property type="match status" value="4"/>
</dbReference>
<dbReference type="CDD" id="cd00200">
    <property type="entry name" value="WD40"/>
    <property type="match status" value="1"/>
</dbReference>
<reference evidence="4 5" key="1">
    <citation type="submission" date="2016-07" db="EMBL/GenBank/DDBJ databases">
        <title>Pervasive Adenine N6-methylation of Active Genes in Fungi.</title>
        <authorList>
            <consortium name="DOE Joint Genome Institute"/>
            <person name="Mondo S.J."/>
            <person name="Dannebaum R.O."/>
            <person name="Kuo R.C."/>
            <person name="Labutti K."/>
            <person name="Haridas S."/>
            <person name="Kuo A."/>
            <person name="Salamov A."/>
            <person name="Ahrendt S.R."/>
            <person name="Lipzen A."/>
            <person name="Sullivan W."/>
            <person name="Andreopoulos W.B."/>
            <person name="Clum A."/>
            <person name="Lindquist E."/>
            <person name="Daum C."/>
            <person name="Ramamoorthy G.K."/>
            <person name="Gryganskyi A."/>
            <person name="Culley D."/>
            <person name="Magnuson J.K."/>
            <person name="James T.Y."/>
            <person name="O'Malley M.A."/>
            <person name="Stajich J.E."/>
            <person name="Spatafora J.W."/>
            <person name="Visel A."/>
            <person name="Grigoriev I.V."/>
        </authorList>
    </citation>
    <scope>NUCLEOTIDE SEQUENCE [LARGE SCALE GENOMIC DNA]</scope>
    <source>
        <strain evidence="4 5">62-1032</strain>
    </source>
</reference>
<dbReference type="Gene3D" id="2.130.10.10">
    <property type="entry name" value="YVTN repeat-like/Quinoprotein amine dehydrogenase"/>
    <property type="match status" value="1"/>
</dbReference>
<dbReference type="Proteomes" id="UP000193467">
    <property type="component" value="Unassembled WGS sequence"/>
</dbReference>
<dbReference type="PROSITE" id="PS50294">
    <property type="entry name" value="WD_REPEATS_REGION"/>
    <property type="match status" value="4"/>
</dbReference>
<dbReference type="Pfam" id="PF00400">
    <property type="entry name" value="WD40"/>
    <property type="match status" value="6"/>
</dbReference>
<sequence length="373" mass="39595">MSKRPGSESEALIKRTKLESEDPALQQIVAATDGNSANKGALIQTVRRTSGLQAPIMCLQGHQGEILDVKFSPDGESIASAGVDKTILLWKVYGNCTNYGILRTPKGAPTSIAFASDNTLLAGSTDHTLFLFNLKSGEVIRRFRGHRGIVNSVDIQRGGAGQGLFASASDDGSVRVWSEESKEAVDTIELGYPITAVKWSEDGQSLFIGGIDNDVHVYSLTSRAISYSLRSHTDTITSLSLSPTSSHLLSSSMDSVLHLWSVQPFAPTVNAANPAAHPRLIRSFYGAPAGFEGLLRKASWSKHSTQEGSGGSMVAIGGADRALTVWDASTGEIRYKLPGHTGTVVATDWSPKEPIIVSGGVEGVLYLGEVANV</sequence>
<evidence type="ECO:0000256" key="1">
    <source>
        <dbReference type="ARBA" id="ARBA00022574"/>
    </source>
</evidence>
<dbReference type="EMBL" id="MCGR01000003">
    <property type="protein sequence ID" value="ORY90723.1"/>
    <property type="molecule type" value="Genomic_DNA"/>
</dbReference>
<dbReference type="SUPFAM" id="SSF50978">
    <property type="entry name" value="WD40 repeat-like"/>
    <property type="match status" value="1"/>
</dbReference>
<dbReference type="STRING" id="106004.A0A1Y2G2P6"/>
<dbReference type="InterPro" id="IPR015943">
    <property type="entry name" value="WD40/YVTN_repeat-like_dom_sf"/>
</dbReference>
<organism evidence="4 5">
    <name type="scientific">Leucosporidium creatinivorum</name>
    <dbReference type="NCBI Taxonomy" id="106004"/>
    <lineage>
        <taxon>Eukaryota</taxon>
        <taxon>Fungi</taxon>
        <taxon>Dikarya</taxon>
        <taxon>Basidiomycota</taxon>
        <taxon>Pucciniomycotina</taxon>
        <taxon>Microbotryomycetes</taxon>
        <taxon>Leucosporidiales</taxon>
        <taxon>Leucosporidium</taxon>
    </lineage>
</organism>
<evidence type="ECO:0000256" key="3">
    <source>
        <dbReference type="PROSITE-ProRule" id="PRU00221"/>
    </source>
</evidence>
<feature type="repeat" description="WD" evidence="3">
    <location>
        <begin position="59"/>
        <end position="92"/>
    </location>
</feature>
<evidence type="ECO:0000256" key="2">
    <source>
        <dbReference type="ARBA" id="ARBA00022737"/>
    </source>
</evidence>
<keyword evidence="2" id="KW-0677">Repeat</keyword>
<dbReference type="InterPro" id="IPR036322">
    <property type="entry name" value="WD40_repeat_dom_sf"/>
</dbReference>